<comment type="caution">
    <text evidence="7">The sequence shown here is derived from an EMBL/GenBank/DDBJ whole genome shotgun (WGS) entry which is preliminary data.</text>
</comment>
<organism evidence="7 8">
    <name type="scientific">Purpureocillium lilacinum</name>
    <name type="common">Paecilomyces lilacinus</name>
    <dbReference type="NCBI Taxonomy" id="33203"/>
    <lineage>
        <taxon>Eukaryota</taxon>
        <taxon>Fungi</taxon>
        <taxon>Dikarya</taxon>
        <taxon>Ascomycota</taxon>
        <taxon>Pezizomycotina</taxon>
        <taxon>Sordariomycetes</taxon>
        <taxon>Hypocreomycetidae</taxon>
        <taxon>Hypocreales</taxon>
        <taxon>Ophiocordycipitaceae</taxon>
        <taxon>Purpureocillium</taxon>
    </lineage>
</organism>
<dbReference type="GO" id="GO:0003950">
    <property type="term" value="F:NAD+ poly-ADP-ribosyltransferase activity"/>
    <property type="evidence" value="ECO:0007669"/>
    <property type="project" value="InterPro"/>
</dbReference>
<evidence type="ECO:0000256" key="5">
    <source>
        <dbReference type="SAM" id="MobiDB-lite"/>
    </source>
</evidence>
<evidence type="ECO:0000259" key="6">
    <source>
        <dbReference type="PROSITE" id="PS50127"/>
    </source>
</evidence>
<feature type="domain" description="UBC core" evidence="6">
    <location>
        <begin position="1018"/>
        <end position="1194"/>
    </location>
</feature>
<gene>
    <name evidence="7" type="ORF">PCL_03132</name>
</gene>
<dbReference type="Gene3D" id="3.90.228.10">
    <property type="match status" value="1"/>
</dbReference>
<evidence type="ECO:0000256" key="2">
    <source>
        <dbReference type="ARBA" id="ARBA00022679"/>
    </source>
</evidence>
<dbReference type="CDD" id="cd23802">
    <property type="entry name" value="UBCc_UBE2Q"/>
    <property type="match status" value="1"/>
</dbReference>
<dbReference type="AlphaFoldDB" id="A0A2U3DYP6"/>
<keyword evidence="2" id="KW-0808">Transferase</keyword>
<dbReference type="InterPro" id="IPR016135">
    <property type="entry name" value="UBQ-conjugating_enzyme/RWD"/>
</dbReference>
<evidence type="ECO:0000313" key="7">
    <source>
        <dbReference type="EMBL" id="PWI67364.1"/>
    </source>
</evidence>
<dbReference type="SUPFAM" id="SSF54495">
    <property type="entry name" value="UBC-like"/>
    <property type="match status" value="1"/>
</dbReference>
<accession>A0A2U3DYP6</accession>
<dbReference type="GO" id="GO:0016779">
    <property type="term" value="F:nucleotidyltransferase activity"/>
    <property type="evidence" value="ECO:0007669"/>
    <property type="project" value="UniProtKB-KW"/>
</dbReference>
<dbReference type="InterPro" id="IPR012317">
    <property type="entry name" value="Poly(ADP-ribose)pol_cat_dom"/>
</dbReference>
<keyword evidence="1" id="KW-0328">Glycosyltransferase</keyword>
<feature type="region of interest" description="Disordered" evidence="5">
    <location>
        <begin position="965"/>
        <end position="988"/>
    </location>
</feature>
<evidence type="ECO:0000313" key="8">
    <source>
        <dbReference type="Proteomes" id="UP000245956"/>
    </source>
</evidence>
<dbReference type="Pfam" id="PF00644">
    <property type="entry name" value="PARP"/>
    <property type="match status" value="1"/>
</dbReference>
<name>A0A2U3DYP6_PURLI</name>
<dbReference type="SMART" id="SM00212">
    <property type="entry name" value="UBCc"/>
    <property type="match status" value="1"/>
</dbReference>
<evidence type="ECO:0000256" key="4">
    <source>
        <dbReference type="ARBA" id="ARBA00023027"/>
    </source>
</evidence>
<dbReference type="PROSITE" id="PS50127">
    <property type="entry name" value="UBC_2"/>
    <property type="match status" value="1"/>
</dbReference>
<feature type="region of interest" description="Disordered" evidence="5">
    <location>
        <begin position="279"/>
        <end position="302"/>
    </location>
</feature>
<sequence>MSSKKFYSDLALAKAASFGHVSNIRRGELEDGISFLFSVEALELAVNMELVIRDITEYTKSASFMLITSYENPGEADVSKNLQALSNDIPANGTVSEILAFLSDSLLAALTTRLDEMDVSQASDFDDSSVMDQDYHDEWDDPHAATDGFGKPNTHLAEIPDNAKLGSIKAVGGQELKRALSKAKTAKLIVGLLPAEHRQFPRFISLAVRVSALGLPSDVLEAWGLKSTEYLVLLIHFANGYPELAKYEALPEKQLDVQFRFGKCAIPKPSQQAATQAFFGTADGTQRRSTTSNDPKPNEDESTQVSAFLVNHMSAPINRQLNQDLHGLLRLRRRHRMSWSAVQKLLSHSQNDSCAEFQPMDLDEEAIISNRVPEALQVDYALDDEDQVSLPLVAMQFALRQLVRCTELCMACHEAMGEGLGSGSLKPYVCEKPLCLYQYLSLGFGPSIEHEIINNPLVVDVLVSLAYSAVISGRIRDFPLALSVTVPNLNKVSQGAVVRVDEGFTSMKAPPGNEVWSASVRPGQWFLVANFQKSESQLSAPASLQQHPREFDTHRSVWTTRDVNAEAVVELAVCRADSDTATGVIRLTRLSGTFTAALAATTNIKNRVNGAGLSKEPGWNSGLALLFDDALPSLPKEDQRASLALLMTCIPSVWGMRDWLVEHPGRALSEWHCVDRSLIIILTWIIASNRSHLVPDQLSQFSGTELKTSATPTATQGNKGVQLPSYLRFRFLQGAPGKERQFAQEVEKVGTSADVKFPTIFAWHGSPMGNWHSIIRTGLDFKTVTHGRAHGHGIYLSRHLATSNAYTCGVANAVMPQLYTVPPNWSNAELPLTSAISLCEVINRPRDFVSSTPHYVINRIDWVQCRYLFFPFTQAVSTAVSEWMAALKKQELDDSVPQAPEAQLFDMLSRPVLVPWQAIPPERRSQLRRKFGGAEHAEEVSYGDDGRNEWGGDDLELLVGCDSATECPRKGETEPQSPVRTPSRETKVTPYFPGTLDLSSIPKLPEPSWATSSRQALQVLNREVKDIHRIQSKTAFDELGWSVNTEAIDNIFHWIVELHSFDTSLPLGQDMMRMGVSSIVLEIRFGAGFPMSPPFVRVVRPRFLPFSKGGGGHVTMGGAICSELLTNSGWSPALSMEKVLLQVRLGLCELDPAARLDTTMQGRDYNIFEAVEAYKRAAAAHGWRVPAEIQAMTLAWLEAPAHN</sequence>
<dbReference type="InterPro" id="IPR000608">
    <property type="entry name" value="UBC"/>
</dbReference>
<dbReference type="Proteomes" id="UP000245956">
    <property type="component" value="Unassembled WGS sequence"/>
</dbReference>
<dbReference type="Gene3D" id="3.10.110.10">
    <property type="entry name" value="Ubiquitin Conjugating Enzyme"/>
    <property type="match status" value="1"/>
</dbReference>
<dbReference type="SUPFAM" id="SSF56399">
    <property type="entry name" value="ADP-ribosylation"/>
    <property type="match status" value="1"/>
</dbReference>
<protein>
    <recommendedName>
        <fullName evidence="6">UBC core domain-containing protein</fullName>
    </recommendedName>
</protein>
<keyword evidence="3" id="KW-0548">Nucleotidyltransferase</keyword>
<dbReference type="InterPro" id="IPR051838">
    <property type="entry name" value="ARTD_PARP"/>
</dbReference>
<dbReference type="PANTHER" id="PTHR21328">
    <property type="entry name" value="POLY ADP-RIBOSE POLYMERASE FAMILY, MEMBER PARP"/>
    <property type="match status" value="1"/>
</dbReference>
<dbReference type="Pfam" id="PF00179">
    <property type="entry name" value="UQ_con"/>
    <property type="match status" value="1"/>
</dbReference>
<keyword evidence="4" id="KW-0520">NAD</keyword>
<evidence type="ECO:0000256" key="3">
    <source>
        <dbReference type="ARBA" id="ARBA00022695"/>
    </source>
</evidence>
<evidence type="ECO:0000256" key="1">
    <source>
        <dbReference type="ARBA" id="ARBA00022676"/>
    </source>
</evidence>
<dbReference type="EMBL" id="LCWV01000019">
    <property type="protein sequence ID" value="PWI67364.1"/>
    <property type="molecule type" value="Genomic_DNA"/>
</dbReference>
<reference evidence="7 8" key="1">
    <citation type="journal article" date="2016" name="Front. Microbiol.">
        <title>Genome and transcriptome sequences reveal the specific parasitism of the nematophagous Purpureocillium lilacinum 36-1.</title>
        <authorList>
            <person name="Xie J."/>
            <person name="Li S."/>
            <person name="Mo C."/>
            <person name="Xiao X."/>
            <person name="Peng D."/>
            <person name="Wang G."/>
            <person name="Xiao Y."/>
        </authorList>
    </citation>
    <scope>NUCLEOTIDE SEQUENCE [LARGE SCALE GENOMIC DNA]</scope>
    <source>
        <strain evidence="7 8">36-1</strain>
    </source>
</reference>
<proteinExistence type="predicted"/>